<feature type="compositionally biased region" description="Low complexity" evidence="3">
    <location>
        <begin position="250"/>
        <end position="259"/>
    </location>
</feature>
<dbReference type="InterPro" id="IPR039896">
    <property type="entry name" value="Red-like"/>
</dbReference>
<evidence type="ECO:0000313" key="5">
    <source>
        <dbReference type="EMBL" id="KAF7370528.1"/>
    </source>
</evidence>
<dbReference type="PANTHER" id="PTHR12765">
    <property type="entry name" value="RED PROTEIN IK FACTOR CYTOKINE IK"/>
    <property type="match status" value="1"/>
</dbReference>
<feature type="compositionally biased region" description="Basic and acidic residues" evidence="3">
    <location>
        <begin position="197"/>
        <end position="216"/>
    </location>
</feature>
<feature type="domain" description="RED-like N-terminal" evidence="4">
    <location>
        <begin position="51"/>
        <end position="157"/>
    </location>
</feature>
<name>A0A8H7DFQ3_9AGAR</name>
<accession>A0A8H7DFQ3</accession>
<dbReference type="OrthoDB" id="3366823at2759"/>
<feature type="region of interest" description="Disordered" evidence="3">
    <location>
        <begin position="1"/>
        <end position="68"/>
    </location>
</feature>
<dbReference type="Proteomes" id="UP000623467">
    <property type="component" value="Unassembled WGS sequence"/>
</dbReference>
<organism evidence="5 6">
    <name type="scientific">Mycena sanguinolenta</name>
    <dbReference type="NCBI Taxonomy" id="230812"/>
    <lineage>
        <taxon>Eukaryota</taxon>
        <taxon>Fungi</taxon>
        <taxon>Dikarya</taxon>
        <taxon>Basidiomycota</taxon>
        <taxon>Agaricomycotina</taxon>
        <taxon>Agaricomycetes</taxon>
        <taxon>Agaricomycetidae</taxon>
        <taxon>Agaricales</taxon>
        <taxon>Marasmiineae</taxon>
        <taxon>Mycenaceae</taxon>
        <taxon>Mycena</taxon>
    </lineage>
</organism>
<feature type="compositionally biased region" description="Basic and acidic residues" evidence="3">
    <location>
        <begin position="412"/>
        <end position="434"/>
    </location>
</feature>
<keyword evidence="6" id="KW-1185">Reference proteome</keyword>
<proteinExistence type="predicted"/>
<comment type="caution">
    <text evidence="5">The sequence shown here is derived from an EMBL/GenBank/DDBJ whole genome shotgun (WGS) entry which is preliminary data.</text>
</comment>
<sequence>MDQDSFRRILEAGSSGKQAPKARGSFLVSGSTAGGSARKTIDASEPAFKPRKVKKSDGKYRDRAAERRVGEGNDYAQVEAVLEDFEKRLENKSVTDEQRKFLGGDSEHSILVKGLDFSLLEQNKAKAARSTVDDDSLEQAFMEAASEQTVPKKRTREDIIRELKEKNSTRSTAPTTDAALDAAKKEGKFKPIGFKPIGDDKPKKKKAKTDGVDGERKKKKRKVEGKEQKDEAVESKESLVPPPASTVTGPGPSASSSKLSPPPDDDFDIFADAGEYQGLDLGDEEEDENDGNAARKPANPEAEDGEESAPPPRKWFEDEEPEPSTSKLPLPSVVERPPSRPVDDEEEEGEVEQMRLVPLSSSAVPSIKDLLAMDEAANSSKKWKKKKDKKKGKGDGDDDDDDDAGASSKKKMTAEAKADRDYKRLKSYTDKSAS</sequence>
<feature type="compositionally biased region" description="Basic residues" evidence="3">
    <location>
        <begin position="381"/>
        <end position="392"/>
    </location>
</feature>
<evidence type="ECO:0000259" key="4">
    <source>
        <dbReference type="Pfam" id="PF07808"/>
    </source>
</evidence>
<feature type="compositionally biased region" description="Low complexity" evidence="3">
    <location>
        <begin position="172"/>
        <end position="181"/>
    </location>
</feature>
<evidence type="ECO:0000256" key="1">
    <source>
        <dbReference type="ARBA" id="ARBA00004123"/>
    </source>
</evidence>
<dbReference type="GO" id="GO:0005634">
    <property type="term" value="C:nucleus"/>
    <property type="evidence" value="ECO:0007669"/>
    <property type="project" value="UniProtKB-SubCell"/>
</dbReference>
<feature type="region of interest" description="Disordered" evidence="3">
    <location>
        <begin position="143"/>
        <end position="434"/>
    </location>
</feature>
<feature type="compositionally biased region" description="Basic and acidic residues" evidence="3">
    <location>
        <begin position="224"/>
        <end position="237"/>
    </location>
</feature>
<keyword evidence="2" id="KW-0539">Nucleus</keyword>
<dbReference type="InterPro" id="IPR012916">
    <property type="entry name" value="RED_N"/>
</dbReference>
<comment type="subcellular location">
    <subcellularLocation>
        <location evidence="1">Nucleus</location>
    </subcellularLocation>
</comment>
<feature type="compositionally biased region" description="Basic and acidic residues" evidence="3">
    <location>
        <begin position="55"/>
        <end position="68"/>
    </location>
</feature>
<evidence type="ECO:0000313" key="6">
    <source>
        <dbReference type="Proteomes" id="UP000623467"/>
    </source>
</evidence>
<evidence type="ECO:0000256" key="3">
    <source>
        <dbReference type="SAM" id="MobiDB-lite"/>
    </source>
</evidence>
<evidence type="ECO:0000256" key="2">
    <source>
        <dbReference type="ARBA" id="ARBA00023242"/>
    </source>
</evidence>
<dbReference type="EMBL" id="JACAZH010000004">
    <property type="protein sequence ID" value="KAF7370528.1"/>
    <property type="molecule type" value="Genomic_DNA"/>
</dbReference>
<protein>
    <recommendedName>
        <fullName evidence="4">RED-like N-terminal domain-containing protein</fullName>
    </recommendedName>
</protein>
<reference evidence="5" key="1">
    <citation type="submission" date="2020-05" db="EMBL/GenBank/DDBJ databases">
        <title>Mycena genomes resolve the evolution of fungal bioluminescence.</title>
        <authorList>
            <person name="Tsai I.J."/>
        </authorList>
    </citation>
    <scope>NUCLEOTIDE SEQUENCE</scope>
    <source>
        <strain evidence="5">160909Yilan</strain>
    </source>
</reference>
<feature type="compositionally biased region" description="Acidic residues" evidence="3">
    <location>
        <begin position="281"/>
        <end position="290"/>
    </location>
</feature>
<dbReference type="AlphaFoldDB" id="A0A8H7DFQ3"/>
<dbReference type="Pfam" id="PF07808">
    <property type="entry name" value="RED_N"/>
    <property type="match status" value="1"/>
</dbReference>
<feature type="compositionally biased region" description="Basic and acidic residues" evidence="3">
    <location>
        <begin position="155"/>
        <end position="168"/>
    </location>
</feature>
<feature type="compositionally biased region" description="Basic and acidic residues" evidence="3">
    <location>
        <begin position="1"/>
        <end position="10"/>
    </location>
</feature>
<gene>
    <name evidence="5" type="ORF">MSAN_00684800</name>
</gene>